<keyword evidence="1 3" id="KW-0663">Pyridoxal phosphate</keyword>
<accession>A0ABU8YNG2</accession>
<dbReference type="Pfam" id="PF01041">
    <property type="entry name" value="DegT_DnrJ_EryC1"/>
    <property type="match status" value="1"/>
</dbReference>
<dbReference type="EMBL" id="JBBLXS010000160">
    <property type="protein sequence ID" value="MEK0185897.1"/>
    <property type="molecule type" value="Genomic_DNA"/>
</dbReference>
<dbReference type="RefSeq" id="WP_340541530.1">
    <property type="nucleotide sequence ID" value="NZ_JBBLXS010000160.1"/>
</dbReference>
<keyword evidence="5" id="KW-1185">Reference proteome</keyword>
<reference evidence="4 5" key="1">
    <citation type="journal article" date="2020" name="Harmful Algae">
        <title>Molecular and morphological characterization of a novel dihydroanatoxin-a producing Microcoleus species (cyanobacteria) from the Russian River, California, USA.</title>
        <authorList>
            <person name="Conklin K.Y."/>
            <person name="Stancheva R."/>
            <person name="Otten T.G."/>
            <person name="Fadness R."/>
            <person name="Boyer G.L."/>
            <person name="Read B."/>
            <person name="Zhang X."/>
            <person name="Sheath R.G."/>
        </authorList>
    </citation>
    <scope>NUCLEOTIDE SEQUENCE [LARGE SCALE GENOMIC DNA]</scope>
    <source>
        <strain evidence="4 5">PTRS2</strain>
    </source>
</reference>
<dbReference type="EC" id="2.6.1.-" evidence="4"/>
<dbReference type="GO" id="GO:0008483">
    <property type="term" value="F:transaminase activity"/>
    <property type="evidence" value="ECO:0007669"/>
    <property type="project" value="UniProtKB-KW"/>
</dbReference>
<dbReference type="Proteomes" id="UP001384579">
    <property type="component" value="Unassembled WGS sequence"/>
</dbReference>
<dbReference type="InterPro" id="IPR015421">
    <property type="entry name" value="PyrdxlP-dep_Trfase_major"/>
</dbReference>
<dbReference type="Gene3D" id="3.40.640.10">
    <property type="entry name" value="Type I PLP-dependent aspartate aminotransferase-like (Major domain)"/>
    <property type="match status" value="1"/>
</dbReference>
<dbReference type="PANTHER" id="PTHR30244">
    <property type="entry name" value="TRANSAMINASE"/>
    <property type="match status" value="1"/>
</dbReference>
<dbReference type="Gene3D" id="3.90.1150.10">
    <property type="entry name" value="Aspartate Aminotransferase, domain 1"/>
    <property type="match status" value="1"/>
</dbReference>
<dbReference type="InterPro" id="IPR015422">
    <property type="entry name" value="PyrdxlP-dep_Trfase_small"/>
</dbReference>
<evidence type="ECO:0000313" key="4">
    <source>
        <dbReference type="EMBL" id="MEK0185897.1"/>
    </source>
</evidence>
<dbReference type="CDD" id="cd00616">
    <property type="entry name" value="AHBA_syn"/>
    <property type="match status" value="1"/>
</dbReference>
<sequence>MQVKFSYLDRQFANVDDYLADVRELVLSGDFTLGAPVTEFERRFAEFCQMPYAVGVNSGTDALILPMKMLGIGPGDEVITTTNTFIATVGAIAMTGATPVFVDNDEGYTIDVNLIEAAITPRTKAILPVHYTGNVADMPAIMKIAEKHNLLVIEDACQSITAARDGKYVGSWGQAAAFSLHPLKNLNVWGDSGIIVTRSQELYENLRLFRNHGLINRDEVAIFGHNSRLDSLQAVIGNRLIDQTEFITNTRIANAKRLDEAFADLGEFIHIPHRPANVKHVYHLYILRVEHRDELLTYLQENGVEAKIHYPIPVHLQKAAAHLGYKKGDFPVAEKDSQVSITLPAHQHLTSDEIDYMIECVRSFYLKGEMK</sequence>
<dbReference type="PANTHER" id="PTHR30244:SF36">
    <property type="entry name" value="3-OXO-GLUCOSE-6-PHOSPHATE:GLUTAMATE AMINOTRANSFERASE"/>
    <property type="match status" value="1"/>
</dbReference>
<evidence type="ECO:0000256" key="1">
    <source>
        <dbReference type="ARBA" id="ARBA00022898"/>
    </source>
</evidence>
<dbReference type="InterPro" id="IPR015424">
    <property type="entry name" value="PyrdxlP-dep_Trfase"/>
</dbReference>
<organism evidence="4 5">
    <name type="scientific">Microcoleus anatoxicus PTRS2</name>
    <dbReference type="NCBI Taxonomy" id="2705321"/>
    <lineage>
        <taxon>Bacteria</taxon>
        <taxon>Bacillati</taxon>
        <taxon>Cyanobacteriota</taxon>
        <taxon>Cyanophyceae</taxon>
        <taxon>Oscillatoriophycideae</taxon>
        <taxon>Oscillatoriales</taxon>
        <taxon>Microcoleaceae</taxon>
        <taxon>Microcoleus</taxon>
        <taxon>Microcoleus anatoxicus</taxon>
    </lineage>
</organism>
<name>A0ABU8YNG2_9CYAN</name>
<comment type="caution">
    <text evidence="4">The sequence shown here is derived from an EMBL/GenBank/DDBJ whole genome shotgun (WGS) entry which is preliminary data.</text>
</comment>
<protein>
    <submittedName>
        <fullName evidence="4">DegT/DnrJ/EryC1/StrS family aminotransferase</fullName>
        <ecNumber evidence="4">2.6.1.-</ecNumber>
    </submittedName>
</protein>
<gene>
    <name evidence="4" type="ORF">WMG39_13725</name>
</gene>
<keyword evidence="4" id="KW-0808">Transferase</keyword>
<evidence type="ECO:0000256" key="3">
    <source>
        <dbReference type="RuleBase" id="RU004508"/>
    </source>
</evidence>
<keyword evidence="4" id="KW-0032">Aminotransferase</keyword>
<comment type="similarity">
    <text evidence="2 3">Belongs to the DegT/DnrJ/EryC1 family.</text>
</comment>
<proteinExistence type="inferred from homology"/>
<dbReference type="InterPro" id="IPR000653">
    <property type="entry name" value="DegT/StrS_aminotransferase"/>
</dbReference>
<evidence type="ECO:0000313" key="5">
    <source>
        <dbReference type="Proteomes" id="UP001384579"/>
    </source>
</evidence>
<dbReference type="SUPFAM" id="SSF53383">
    <property type="entry name" value="PLP-dependent transferases"/>
    <property type="match status" value="1"/>
</dbReference>
<dbReference type="PIRSF" id="PIRSF000390">
    <property type="entry name" value="PLP_StrS"/>
    <property type="match status" value="1"/>
</dbReference>
<evidence type="ECO:0000256" key="2">
    <source>
        <dbReference type="ARBA" id="ARBA00037999"/>
    </source>
</evidence>